<name>A0A4Y2WWI1_ARAVE</name>
<keyword evidence="3" id="KW-1185">Reference proteome</keyword>
<reference evidence="1 3" key="1">
    <citation type="journal article" date="2019" name="Sci. Rep.">
        <title>Orb-weaving spider Araneus ventricosus genome elucidates the spidroin gene catalogue.</title>
        <authorList>
            <person name="Kono N."/>
            <person name="Nakamura H."/>
            <person name="Ohtoshi R."/>
            <person name="Moran D.A.P."/>
            <person name="Shinohara A."/>
            <person name="Yoshida Y."/>
            <person name="Fujiwara M."/>
            <person name="Mori M."/>
            <person name="Tomita M."/>
            <person name="Arakawa K."/>
        </authorList>
    </citation>
    <scope>NUCLEOTIDE SEQUENCE [LARGE SCALE GENOMIC DNA]</scope>
</reference>
<dbReference type="AlphaFoldDB" id="A0A4Y2WWI1"/>
<evidence type="ECO:0000313" key="3">
    <source>
        <dbReference type="Proteomes" id="UP000499080"/>
    </source>
</evidence>
<proteinExistence type="predicted"/>
<organism evidence="1 3">
    <name type="scientific">Araneus ventricosus</name>
    <name type="common">Orbweaver spider</name>
    <name type="synonym">Epeira ventricosa</name>
    <dbReference type="NCBI Taxonomy" id="182803"/>
    <lineage>
        <taxon>Eukaryota</taxon>
        <taxon>Metazoa</taxon>
        <taxon>Ecdysozoa</taxon>
        <taxon>Arthropoda</taxon>
        <taxon>Chelicerata</taxon>
        <taxon>Arachnida</taxon>
        <taxon>Araneae</taxon>
        <taxon>Araneomorphae</taxon>
        <taxon>Entelegynae</taxon>
        <taxon>Araneoidea</taxon>
        <taxon>Araneidae</taxon>
        <taxon>Araneus</taxon>
    </lineage>
</organism>
<protein>
    <submittedName>
        <fullName evidence="1">Uncharacterized protein</fullName>
    </submittedName>
</protein>
<comment type="caution">
    <text evidence="1">The sequence shown here is derived from an EMBL/GenBank/DDBJ whole genome shotgun (WGS) entry which is preliminary data.</text>
</comment>
<evidence type="ECO:0000313" key="1">
    <source>
        <dbReference type="EMBL" id="GBO40850.1"/>
    </source>
</evidence>
<accession>A0A4Y2WWI1</accession>
<dbReference type="EMBL" id="BGPR01066251">
    <property type="protein sequence ID" value="GBO40854.1"/>
    <property type="molecule type" value="Genomic_DNA"/>
</dbReference>
<dbReference type="Proteomes" id="UP000499080">
    <property type="component" value="Unassembled WGS sequence"/>
</dbReference>
<gene>
    <name evidence="1" type="ORF">AVEN_240250_1</name>
    <name evidence="2" type="ORF">AVEN_24056_1</name>
</gene>
<evidence type="ECO:0000313" key="2">
    <source>
        <dbReference type="EMBL" id="GBO40854.1"/>
    </source>
</evidence>
<sequence length="107" mass="12017">MTALLSTEAEVLVATPVHGLLSAPSHNYTSKESECPLTYLVTTHIGILAVPSRGREPVYKNIVEHLDFLKICPESNSCNPKMVIESWTAILRRRHRKSYAAPRLMCR</sequence>
<dbReference type="EMBL" id="BGPR01066249">
    <property type="protein sequence ID" value="GBO40850.1"/>
    <property type="molecule type" value="Genomic_DNA"/>
</dbReference>